<dbReference type="PIRSF" id="PIRSF029347">
    <property type="entry name" value="RecF"/>
    <property type="match status" value="1"/>
</dbReference>
<evidence type="ECO:0000313" key="3">
    <source>
        <dbReference type="Proteomes" id="UP000321083"/>
    </source>
</evidence>
<name>A0A5C6MGR6_9PLAN</name>
<dbReference type="SUPFAM" id="SSF52540">
    <property type="entry name" value="P-loop containing nucleoside triphosphate hydrolases"/>
    <property type="match status" value="1"/>
</dbReference>
<protein>
    <submittedName>
        <fullName evidence="2">ATPase</fullName>
    </submittedName>
</protein>
<reference evidence="2 3" key="2">
    <citation type="submission" date="2019-08" db="EMBL/GenBank/DDBJ databases">
        <authorList>
            <person name="Henke P."/>
        </authorList>
    </citation>
    <scope>NUCLEOTIDE SEQUENCE [LARGE SCALE GENOMIC DNA]</scope>
    <source>
        <strain evidence="2">Phe10_nw2017</strain>
    </source>
</reference>
<evidence type="ECO:0000313" key="2">
    <source>
        <dbReference type="EMBL" id="TWW12131.1"/>
    </source>
</evidence>
<feature type="domain" description="ATPase AAA-type core" evidence="1">
    <location>
        <begin position="23"/>
        <end position="311"/>
    </location>
</feature>
<keyword evidence="3" id="KW-1185">Reference proteome</keyword>
<dbReference type="InterPro" id="IPR003959">
    <property type="entry name" value="ATPase_AAA_core"/>
</dbReference>
<accession>A0A5C6MGR6</accession>
<dbReference type="CDD" id="cd00267">
    <property type="entry name" value="ABC_ATPase"/>
    <property type="match status" value="1"/>
</dbReference>
<dbReference type="Gene3D" id="3.40.50.300">
    <property type="entry name" value="P-loop containing nucleotide triphosphate hydrolases"/>
    <property type="match status" value="1"/>
</dbReference>
<comment type="caution">
    <text evidence="2">The sequence shown here is derived from an EMBL/GenBank/DDBJ whole genome shotgun (WGS) entry which is preliminary data.</text>
</comment>
<dbReference type="AlphaFoldDB" id="A0A5C6MGR6"/>
<proteinExistence type="predicted"/>
<sequence length="368" mass="41524">MIKSTHIRNFKNIRSADIDLERLTVFVGANAVGKSSVLEVVQHCTAAAGDDPAKYFRFERHCDWLYTRGGSGDLTLECDTTAGKYGISASIAEVPDYSRQQPEDIGTWVWSFATTPSDDQRRFAAIGAAAPVMFLKLNATQIAKESYSESVKPRLEFDGSRLASVLAFLKLTDDSAFEKIQETMRQFVPQFRRIRIQRRGIRKEETEYIRIEEEAVPRRSIRSYLGEALLFDFANAQNIPARAVSEGTLLLLGLLTVLHGPEPPNVLLMDDIDQGLHPLAQRKLLQVLEQMLAEYPKLQVLATSHSPYLLDGLRPEQVRCMTTDPEGYTVVNKLGDHPEFAKWQDEMAPGEMWSMFGEKWMPRKGVDP</sequence>
<organism evidence="2 3">
    <name type="scientific">Planctomyces bekefii</name>
    <dbReference type="NCBI Taxonomy" id="1653850"/>
    <lineage>
        <taxon>Bacteria</taxon>
        <taxon>Pseudomonadati</taxon>
        <taxon>Planctomycetota</taxon>
        <taxon>Planctomycetia</taxon>
        <taxon>Planctomycetales</taxon>
        <taxon>Planctomycetaceae</taxon>
        <taxon>Planctomyces</taxon>
    </lineage>
</organism>
<dbReference type="GO" id="GO:0016887">
    <property type="term" value="F:ATP hydrolysis activity"/>
    <property type="evidence" value="ECO:0007669"/>
    <property type="project" value="InterPro"/>
</dbReference>
<dbReference type="PANTHER" id="PTHR40396">
    <property type="entry name" value="ATPASE-LIKE PROTEIN"/>
    <property type="match status" value="1"/>
</dbReference>
<dbReference type="GO" id="GO:0005524">
    <property type="term" value="F:ATP binding"/>
    <property type="evidence" value="ECO:0007669"/>
    <property type="project" value="InterPro"/>
</dbReference>
<dbReference type="EMBL" id="SRHE01000041">
    <property type="protein sequence ID" value="TWW12131.1"/>
    <property type="molecule type" value="Genomic_DNA"/>
</dbReference>
<gene>
    <name evidence="2" type="ORF">E3A20_03730</name>
</gene>
<dbReference type="Pfam" id="PF13304">
    <property type="entry name" value="AAA_21"/>
    <property type="match status" value="1"/>
</dbReference>
<dbReference type="Proteomes" id="UP000321083">
    <property type="component" value="Unassembled WGS sequence"/>
</dbReference>
<evidence type="ECO:0000259" key="1">
    <source>
        <dbReference type="Pfam" id="PF13304"/>
    </source>
</evidence>
<reference evidence="2 3" key="1">
    <citation type="submission" date="2019-08" db="EMBL/GenBank/DDBJ databases">
        <title>100 year-old enigma solved: identification of Planctomyces bekefii, the type genus and species of the phylum Planctomycetes.</title>
        <authorList>
            <person name="Svetlana D.N."/>
            <person name="Overmann J."/>
        </authorList>
    </citation>
    <scope>NUCLEOTIDE SEQUENCE [LARGE SCALE GENOMIC DNA]</scope>
    <source>
        <strain evidence="2">Phe10_nw2017</strain>
    </source>
</reference>
<dbReference type="InterPro" id="IPR027417">
    <property type="entry name" value="P-loop_NTPase"/>
</dbReference>
<dbReference type="InterPro" id="IPR014555">
    <property type="entry name" value="RecF-like"/>
</dbReference>
<dbReference type="PANTHER" id="PTHR40396:SF1">
    <property type="entry name" value="ATPASE AAA-TYPE CORE DOMAIN-CONTAINING PROTEIN"/>
    <property type="match status" value="1"/>
</dbReference>